<dbReference type="InterPro" id="IPR001222">
    <property type="entry name" value="Znf_TFIIS"/>
</dbReference>
<comment type="subcellular location">
    <subcellularLocation>
        <location evidence="4">Nucleus</location>
    </subcellularLocation>
</comment>
<organism evidence="9 10">
    <name type="scientific">Talaromyces proteolyticus</name>
    <dbReference type="NCBI Taxonomy" id="1131652"/>
    <lineage>
        <taxon>Eukaryota</taxon>
        <taxon>Fungi</taxon>
        <taxon>Dikarya</taxon>
        <taxon>Ascomycota</taxon>
        <taxon>Pezizomycotina</taxon>
        <taxon>Eurotiomycetes</taxon>
        <taxon>Eurotiomycetidae</taxon>
        <taxon>Eurotiales</taxon>
        <taxon>Trichocomaceae</taxon>
        <taxon>Talaromyces</taxon>
        <taxon>Talaromyces sect. Bacilispori</taxon>
    </lineage>
</organism>
<sequence length="143" mass="16462">MPLTFCPNCSNVLTISRAEPTASYPLGVNRFECHSCPYQHVIDTMYYEKRTLKQKEAEDVMGGKKMWENADSMEGELKLGENKKKINGRIVTLIIDFCLYPVQCPNEGCTSDRAYFRQLQIRSADEPMTTFLKCTVCEAEWRD</sequence>
<dbReference type="GO" id="GO:0003899">
    <property type="term" value="F:DNA-directed RNA polymerase activity"/>
    <property type="evidence" value="ECO:0007669"/>
    <property type="project" value="InterPro"/>
</dbReference>
<dbReference type="AlphaFoldDB" id="A0AAD4KI33"/>
<keyword evidence="1 5" id="KW-0479">Metal-binding</keyword>
<feature type="binding site" evidence="5">
    <location>
        <position position="9"/>
    </location>
    <ligand>
        <name>Zn(2+)</name>
        <dbReference type="ChEBI" id="CHEBI:29105"/>
        <label>1</label>
    </ligand>
</feature>
<evidence type="ECO:0000256" key="7">
    <source>
        <dbReference type="RuleBase" id="RU003474"/>
    </source>
</evidence>
<dbReference type="InterPro" id="IPR012164">
    <property type="entry name" value="Rpa12/Rpb9/Rpc10/TFS"/>
</dbReference>
<comment type="similarity">
    <text evidence="4 7">Belongs to the archaeal rpoM/eukaryotic RPA12/RPB9/RPC11 RNA polymerase family.</text>
</comment>
<feature type="binding site" evidence="5">
    <location>
        <position position="33"/>
    </location>
    <ligand>
        <name>Zn(2+)</name>
        <dbReference type="ChEBI" id="CHEBI:29105"/>
        <label>1</label>
    </ligand>
</feature>
<dbReference type="PIRSF" id="PIRSF005586">
    <property type="entry name" value="RNApol_RpoM"/>
    <property type="match status" value="1"/>
</dbReference>
<feature type="binding site" evidence="5">
    <location>
        <position position="137"/>
    </location>
    <ligand>
        <name>Zn(2+)</name>
        <dbReference type="ChEBI" id="CHEBI:29105"/>
        <label>2</label>
    </ligand>
</feature>
<dbReference type="Gene3D" id="2.20.25.10">
    <property type="match status" value="1"/>
</dbReference>
<gene>
    <name evidence="9" type="ORF">BGW36DRAFT_362303</name>
</gene>
<feature type="binding site" evidence="5">
    <location>
        <position position="36"/>
    </location>
    <ligand>
        <name>Zn(2+)</name>
        <dbReference type="ChEBI" id="CHEBI:29105"/>
        <label>1</label>
    </ligand>
</feature>
<dbReference type="GO" id="GO:0006386">
    <property type="term" value="P:termination of RNA polymerase III transcription"/>
    <property type="evidence" value="ECO:0007669"/>
    <property type="project" value="TreeGrafter"/>
</dbReference>
<dbReference type="GeneID" id="70244649"/>
<evidence type="ECO:0000256" key="3">
    <source>
        <dbReference type="ARBA" id="ARBA00022833"/>
    </source>
</evidence>
<evidence type="ECO:0000256" key="1">
    <source>
        <dbReference type="ARBA" id="ARBA00022723"/>
    </source>
</evidence>
<dbReference type="PANTHER" id="PTHR11239">
    <property type="entry name" value="DNA-DIRECTED RNA POLYMERASE"/>
    <property type="match status" value="1"/>
</dbReference>
<dbReference type="GO" id="GO:0005666">
    <property type="term" value="C:RNA polymerase III complex"/>
    <property type="evidence" value="ECO:0007669"/>
    <property type="project" value="TreeGrafter"/>
</dbReference>
<accession>A0AAD4KI33</accession>
<reference evidence="9" key="1">
    <citation type="submission" date="2021-12" db="EMBL/GenBank/DDBJ databases">
        <title>Convergent genome expansion in fungi linked to evolution of root-endophyte symbiosis.</title>
        <authorList>
            <consortium name="DOE Joint Genome Institute"/>
            <person name="Ke Y.-H."/>
            <person name="Bonito G."/>
            <person name="Liao H.-L."/>
            <person name="Looney B."/>
            <person name="Rojas-Flechas A."/>
            <person name="Nash J."/>
            <person name="Hameed K."/>
            <person name="Schadt C."/>
            <person name="Martin F."/>
            <person name="Crous P.W."/>
            <person name="Miettinen O."/>
            <person name="Magnuson J.K."/>
            <person name="Labbe J."/>
            <person name="Jacobson D."/>
            <person name="Doktycz M.J."/>
            <person name="Veneault-Fourrey C."/>
            <person name="Kuo A."/>
            <person name="Mondo S."/>
            <person name="Calhoun S."/>
            <person name="Riley R."/>
            <person name="Ohm R."/>
            <person name="LaButti K."/>
            <person name="Andreopoulos B."/>
            <person name="Pangilinan J."/>
            <person name="Nolan M."/>
            <person name="Tritt A."/>
            <person name="Clum A."/>
            <person name="Lipzen A."/>
            <person name="Daum C."/>
            <person name="Barry K."/>
            <person name="Grigoriev I.V."/>
            <person name="Vilgalys R."/>
        </authorList>
    </citation>
    <scope>NUCLEOTIDE SEQUENCE</scope>
    <source>
        <strain evidence="9">PMI_201</strain>
    </source>
</reference>
<evidence type="ECO:0000313" key="10">
    <source>
        <dbReference type="Proteomes" id="UP001201262"/>
    </source>
</evidence>
<dbReference type="GO" id="GO:0008270">
    <property type="term" value="F:zinc ion binding"/>
    <property type="evidence" value="ECO:0007669"/>
    <property type="project" value="UniProtKB-KW"/>
</dbReference>
<keyword evidence="4 7" id="KW-0804">Transcription</keyword>
<dbReference type="SMART" id="SM00440">
    <property type="entry name" value="ZnF_C2C2"/>
    <property type="match status" value="1"/>
</dbReference>
<dbReference type="SMART" id="SM00661">
    <property type="entry name" value="RPOL9"/>
    <property type="match status" value="1"/>
</dbReference>
<feature type="binding site" evidence="5">
    <location>
        <position position="6"/>
    </location>
    <ligand>
        <name>Zn(2+)</name>
        <dbReference type="ChEBI" id="CHEBI:29105"/>
        <label>1</label>
    </ligand>
</feature>
<feature type="zinc finger region" description="C4-type" evidence="6">
    <location>
        <begin position="6"/>
        <end position="36"/>
    </location>
</feature>
<evidence type="ECO:0000313" key="9">
    <source>
        <dbReference type="EMBL" id="KAH8692753.1"/>
    </source>
</evidence>
<dbReference type="GO" id="GO:0055029">
    <property type="term" value="C:nuclear DNA-directed RNA polymerase complex"/>
    <property type="evidence" value="ECO:0007669"/>
    <property type="project" value="UniProtKB-ARBA"/>
</dbReference>
<comment type="caution">
    <text evidence="9">The sequence shown here is derived from an EMBL/GenBank/DDBJ whole genome shotgun (WGS) entry which is preliminary data.</text>
</comment>
<dbReference type="GO" id="GO:0003676">
    <property type="term" value="F:nucleic acid binding"/>
    <property type="evidence" value="ECO:0007669"/>
    <property type="project" value="InterPro"/>
</dbReference>
<protein>
    <recommendedName>
        <fullName evidence="4">DNA-directed RNA polymerase subunit</fullName>
    </recommendedName>
</protein>
<evidence type="ECO:0000256" key="6">
    <source>
        <dbReference type="PIRSR" id="PIRSR005586-2"/>
    </source>
</evidence>
<evidence type="ECO:0000256" key="2">
    <source>
        <dbReference type="ARBA" id="ARBA00022771"/>
    </source>
</evidence>
<feature type="binding site" evidence="5">
    <location>
        <position position="104"/>
    </location>
    <ligand>
        <name>Zn(2+)</name>
        <dbReference type="ChEBI" id="CHEBI:29105"/>
        <label>2</label>
    </ligand>
</feature>
<dbReference type="PANTHER" id="PTHR11239:SF12">
    <property type="entry name" value="DNA-DIRECTED RNA POLYMERASE III SUBUNIT RPC10"/>
    <property type="match status" value="1"/>
</dbReference>
<proteinExistence type="inferred from homology"/>
<evidence type="ECO:0000259" key="8">
    <source>
        <dbReference type="PROSITE" id="PS51133"/>
    </source>
</evidence>
<dbReference type="Pfam" id="PF01096">
    <property type="entry name" value="Zn_ribbon_TFIIS"/>
    <property type="match status" value="1"/>
</dbReference>
<feature type="binding site" evidence="5">
    <location>
        <position position="134"/>
    </location>
    <ligand>
        <name>Zn(2+)</name>
        <dbReference type="ChEBI" id="CHEBI:29105"/>
        <label>2</label>
    </ligand>
</feature>
<feature type="binding site" evidence="5">
    <location>
        <position position="109"/>
    </location>
    <ligand>
        <name>Zn(2+)</name>
        <dbReference type="ChEBI" id="CHEBI:29105"/>
        <label>2</label>
    </ligand>
</feature>
<keyword evidence="4 7" id="KW-0240">DNA-directed RNA polymerase</keyword>
<dbReference type="PROSITE" id="PS51133">
    <property type="entry name" value="ZF_TFIIS_2"/>
    <property type="match status" value="1"/>
</dbReference>
<feature type="domain" description="TFIIS-type" evidence="8">
    <location>
        <begin position="100"/>
        <end position="142"/>
    </location>
</feature>
<evidence type="ECO:0000256" key="4">
    <source>
        <dbReference type="PIRNR" id="PIRNR005586"/>
    </source>
</evidence>
<comment type="function">
    <text evidence="4">DNA-dependent RNA polymerase catalyzes the transcription of DNA into RNA using the four ribonucleoside triphosphates as substrates.</text>
</comment>
<dbReference type="InterPro" id="IPR001529">
    <property type="entry name" value="Zn_ribbon_RPB9"/>
</dbReference>
<keyword evidence="2 6" id="KW-0863">Zinc-finger</keyword>
<keyword evidence="4" id="KW-0539">Nucleus</keyword>
<dbReference type="EMBL" id="JAJTJA010000010">
    <property type="protein sequence ID" value="KAH8692753.1"/>
    <property type="molecule type" value="Genomic_DNA"/>
</dbReference>
<keyword evidence="3 5" id="KW-0862">Zinc</keyword>
<name>A0AAD4KI33_9EURO</name>
<dbReference type="SUPFAM" id="SSF57783">
    <property type="entry name" value="Zinc beta-ribbon"/>
    <property type="match status" value="1"/>
</dbReference>
<keyword evidence="10" id="KW-1185">Reference proteome</keyword>
<evidence type="ECO:0000256" key="5">
    <source>
        <dbReference type="PIRSR" id="PIRSR005586-1"/>
    </source>
</evidence>
<dbReference type="RefSeq" id="XP_046068626.1">
    <property type="nucleotide sequence ID" value="XM_046214362.1"/>
</dbReference>
<dbReference type="Proteomes" id="UP001201262">
    <property type="component" value="Unassembled WGS sequence"/>
</dbReference>